<feature type="signal peptide" evidence="1">
    <location>
        <begin position="1"/>
        <end position="25"/>
    </location>
</feature>
<proteinExistence type="predicted"/>
<accession>A0A8J7PYU3</accession>
<evidence type="ECO:0000313" key="3">
    <source>
        <dbReference type="Proteomes" id="UP000664414"/>
    </source>
</evidence>
<dbReference type="Proteomes" id="UP000664414">
    <property type="component" value="Unassembled WGS sequence"/>
</dbReference>
<reference evidence="2" key="1">
    <citation type="submission" date="2021-02" db="EMBL/GenBank/DDBJ databases">
        <title>Thiocyanate and organic carbon inputs drive convergent selection for specific autotrophic Afipia and Thiobacillus strains within complex microbiomes.</title>
        <authorList>
            <person name="Huddy R.J."/>
            <person name="Sachdeva R."/>
            <person name="Kadzinga F."/>
            <person name="Kantor R.S."/>
            <person name="Harrison S.T.L."/>
            <person name="Banfield J.F."/>
        </authorList>
    </citation>
    <scope>NUCLEOTIDE SEQUENCE</scope>
    <source>
        <strain evidence="2">SCN18_10_11_15_R4_P_38_20</strain>
    </source>
</reference>
<comment type="caution">
    <text evidence="2">The sequence shown here is derived from an EMBL/GenBank/DDBJ whole genome shotgun (WGS) entry which is preliminary data.</text>
</comment>
<dbReference type="AlphaFoldDB" id="A0A8J7PYU3"/>
<organism evidence="2 3">
    <name type="scientific">Candidatus Paracaedimonas acanthamoebae</name>
    <dbReference type="NCBI Taxonomy" id="244581"/>
    <lineage>
        <taxon>Bacteria</taxon>
        <taxon>Pseudomonadati</taxon>
        <taxon>Pseudomonadota</taxon>
        <taxon>Alphaproteobacteria</taxon>
        <taxon>Holosporales</taxon>
        <taxon>Caedimonadaceae</taxon>
        <taxon>Candidatus Paracaedimonas</taxon>
    </lineage>
</organism>
<evidence type="ECO:0000313" key="2">
    <source>
        <dbReference type="EMBL" id="MBN9413548.1"/>
    </source>
</evidence>
<evidence type="ECO:0000256" key="1">
    <source>
        <dbReference type="SAM" id="SignalP"/>
    </source>
</evidence>
<evidence type="ECO:0008006" key="4">
    <source>
        <dbReference type="Google" id="ProtNLM"/>
    </source>
</evidence>
<protein>
    <recommendedName>
        <fullName evidence="4">YARHG domain-containing protein</fullName>
    </recommendedName>
</protein>
<keyword evidence="1" id="KW-0732">Signal</keyword>
<name>A0A8J7PYU3_9PROT</name>
<gene>
    <name evidence="2" type="ORF">J0H12_06475</name>
</gene>
<dbReference type="EMBL" id="JAFKGL010000026">
    <property type="protein sequence ID" value="MBN9413548.1"/>
    <property type="molecule type" value="Genomic_DNA"/>
</dbReference>
<sequence>MTSKIKLTYLLCATSMGFGGASVHASDDSKISAEQHGKYEICFAHLKNLRGNESYKKCLKDNIVGEIKAKKFK</sequence>
<feature type="chain" id="PRO_5035258871" description="YARHG domain-containing protein" evidence="1">
    <location>
        <begin position="26"/>
        <end position="73"/>
    </location>
</feature>